<reference evidence="8" key="1">
    <citation type="submission" date="2021-10" db="EMBL/GenBank/DDBJ databases">
        <title>Tropical sea cucumber genome reveals ecological adaptation and Cuvierian tubules defense mechanism.</title>
        <authorList>
            <person name="Chen T."/>
        </authorList>
    </citation>
    <scope>NUCLEOTIDE SEQUENCE</scope>
    <source>
        <strain evidence="8">Nanhai2018</strain>
        <tissue evidence="8">Muscle</tissue>
    </source>
</reference>
<dbReference type="GO" id="GO:0004519">
    <property type="term" value="F:endonuclease activity"/>
    <property type="evidence" value="ECO:0007669"/>
    <property type="project" value="UniProtKB-KW"/>
</dbReference>
<keyword evidence="9" id="KW-1185">Reference proteome</keyword>
<gene>
    <name evidence="8" type="ORF">HOLleu_10229</name>
</gene>
<dbReference type="EMBL" id="JAIZAY010000004">
    <property type="protein sequence ID" value="KAJ8043232.1"/>
    <property type="molecule type" value="Genomic_DNA"/>
</dbReference>
<evidence type="ECO:0000313" key="9">
    <source>
        <dbReference type="Proteomes" id="UP001152320"/>
    </source>
</evidence>
<dbReference type="SUPFAM" id="SSF56672">
    <property type="entry name" value="DNA/RNA polymerases"/>
    <property type="match status" value="1"/>
</dbReference>
<dbReference type="InterPro" id="IPR043128">
    <property type="entry name" value="Rev_trsase/Diguanyl_cyclase"/>
</dbReference>
<evidence type="ECO:0000256" key="1">
    <source>
        <dbReference type="ARBA" id="ARBA00022679"/>
    </source>
</evidence>
<dbReference type="FunFam" id="3.10.20.370:FF:000001">
    <property type="entry name" value="Retrovirus-related Pol polyprotein from transposon 17.6-like protein"/>
    <property type="match status" value="1"/>
</dbReference>
<feature type="domain" description="Reverse transcriptase RNase H-like" evidence="7">
    <location>
        <begin position="50"/>
        <end position="154"/>
    </location>
</feature>
<comment type="caution">
    <text evidence="8">The sequence shown here is derived from an EMBL/GenBank/DDBJ whole genome shotgun (WGS) entry which is preliminary data.</text>
</comment>
<keyword evidence="4" id="KW-0255">Endonuclease</keyword>
<keyword evidence="6" id="KW-0695">RNA-directed DNA polymerase</keyword>
<dbReference type="PANTHER" id="PTHR34072">
    <property type="entry name" value="ENZYMATIC POLYPROTEIN-RELATED"/>
    <property type="match status" value="1"/>
</dbReference>
<dbReference type="InterPro" id="IPR043502">
    <property type="entry name" value="DNA/RNA_pol_sf"/>
</dbReference>
<keyword evidence="2" id="KW-0548">Nucleotidyltransferase</keyword>
<evidence type="ECO:0000313" key="8">
    <source>
        <dbReference type="EMBL" id="KAJ8043232.1"/>
    </source>
</evidence>
<evidence type="ECO:0000256" key="4">
    <source>
        <dbReference type="ARBA" id="ARBA00022759"/>
    </source>
</evidence>
<dbReference type="OrthoDB" id="7696691at2759"/>
<dbReference type="PANTHER" id="PTHR34072:SF52">
    <property type="entry name" value="RIBONUCLEASE H"/>
    <property type="match status" value="1"/>
</dbReference>
<dbReference type="GO" id="GO:0016787">
    <property type="term" value="F:hydrolase activity"/>
    <property type="evidence" value="ECO:0007669"/>
    <property type="project" value="UniProtKB-KW"/>
</dbReference>
<evidence type="ECO:0000256" key="6">
    <source>
        <dbReference type="ARBA" id="ARBA00022918"/>
    </source>
</evidence>
<dbReference type="Gene3D" id="3.10.20.370">
    <property type="match status" value="1"/>
</dbReference>
<keyword evidence="5" id="KW-0378">Hydrolase</keyword>
<dbReference type="AlphaFoldDB" id="A0A9Q1CDD1"/>
<proteinExistence type="predicted"/>
<dbReference type="InterPro" id="IPR041373">
    <property type="entry name" value="RT_RNaseH"/>
</dbReference>
<sequence>MPNYTSVANPLYDLLKKKKPNTVVWTPECHTAFKRLKACLICEPILAAPNFSKPFILQTDASDFGLGAVLSQIGEDKEEHPVAYISRKMLPREQKYSVPEKECLAIMWSVSKLKYYLLGTTFTVMTDHQALRWLEQSKSSNARLMRWYLLLQQFTFNIIYKKGVLNSNADGLSRM</sequence>
<keyword evidence="3" id="KW-0540">Nuclease</keyword>
<dbReference type="GO" id="GO:0003964">
    <property type="term" value="F:RNA-directed DNA polymerase activity"/>
    <property type="evidence" value="ECO:0007669"/>
    <property type="project" value="UniProtKB-KW"/>
</dbReference>
<name>A0A9Q1CDD1_HOLLE</name>
<evidence type="ECO:0000259" key="7">
    <source>
        <dbReference type="Pfam" id="PF17917"/>
    </source>
</evidence>
<evidence type="ECO:0000256" key="3">
    <source>
        <dbReference type="ARBA" id="ARBA00022722"/>
    </source>
</evidence>
<organism evidence="8 9">
    <name type="scientific">Holothuria leucospilota</name>
    <name type="common">Black long sea cucumber</name>
    <name type="synonym">Mertensiothuria leucospilota</name>
    <dbReference type="NCBI Taxonomy" id="206669"/>
    <lineage>
        <taxon>Eukaryota</taxon>
        <taxon>Metazoa</taxon>
        <taxon>Echinodermata</taxon>
        <taxon>Eleutherozoa</taxon>
        <taxon>Echinozoa</taxon>
        <taxon>Holothuroidea</taxon>
        <taxon>Aspidochirotacea</taxon>
        <taxon>Aspidochirotida</taxon>
        <taxon>Holothuriidae</taxon>
        <taxon>Holothuria</taxon>
    </lineage>
</organism>
<keyword evidence="1" id="KW-0808">Transferase</keyword>
<dbReference type="Proteomes" id="UP001152320">
    <property type="component" value="Chromosome 4"/>
</dbReference>
<evidence type="ECO:0000256" key="2">
    <source>
        <dbReference type="ARBA" id="ARBA00022695"/>
    </source>
</evidence>
<protein>
    <recommendedName>
        <fullName evidence="7">Reverse transcriptase RNase H-like domain-containing protein</fullName>
    </recommendedName>
</protein>
<dbReference type="CDD" id="cd09274">
    <property type="entry name" value="RNase_HI_RT_Ty3"/>
    <property type="match status" value="1"/>
</dbReference>
<dbReference type="Gene3D" id="3.30.70.270">
    <property type="match status" value="1"/>
</dbReference>
<evidence type="ECO:0000256" key="5">
    <source>
        <dbReference type="ARBA" id="ARBA00022801"/>
    </source>
</evidence>
<dbReference type="Pfam" id="PF17917">
    <property type="entry name" value="RT_RNaseH"/>
    <property type="match status" value="1"/>
</dbReference>
<accession>A0A9Q1CDD1</accession>